<dbReference type="InterPro" id="IPR036514">
    <property type="entry name" value="SGNH_hydro_sf"/>
</dbReference>
<dbReference type="InterPro" id="IPR051532">
    <property type="entry name" value="Ester_Hydrolysis_Enzymes"/>
</dbReference>
<dbReference type="STRING" id="1346.BMF34_02970"/>
<keyword evidence="5" id="KW-1185">Reference proteome</keyword>
<dbReference type="OrthoDB" id="252349at2"/>
<keyword evidence="1" id="KW-1133">Transmembrane helix</keyword>
<dbReference type="AlphaFoldDB" id="A0A3L8GLD0"/>
<gene>
    <name evidence="4" type="ORF">DIY07_03135</name>
    <name evidence="3" type="ORF">DQ08_02855</name>
</gene>
<protein>
    <submittedName>
        <fullName evidence="4">GDSL family lipase</fullName>
    </submittedName>
</protein>
<dbReference type="Gene3D" id="3.40.50.1110">
    <property type="entry name" value="SGNH hydrolase"/>
    <property type="match status" value="1"/>
</dbReference>
<organism evidence="4 6">
    <name type="scientific">Streptococcus iniae</name>
    <name type="common">Streptococcus shiloi</name>
    <dbReference type="NCBI Taxonomy" id="1346"/>
    <lineage>
        <taxon>Bacteria</taxon>
        <taxon>Bacillati</taxon>
        <taxon>Bacillota</taxon>
        <taxon>Bacilli</taxon>
        <taxon>Lactobacillales</taxon>
        <taxon>Streptococcaceae</taxon>
        <taxon>Streptococcus</taxon>
    </lineage>
</organism>
<dbReference type="RefSeq" id="WP_003101082.1">
    <property type="nucleotide sequence ID" value="NZ_CP010783.1"/>
</dbReference>
<dbReference type="EMBL" id="QLQD01000032">
    <property type="protein sequence ID" value="RLU57885.1"/>
    <property type="molecule type" value="Genomic_DNA"/>
</dbReference>
<dbReference type="GeneID" id="35765632"/>
<name>A0A3L8GLD0_STRIN</name>
<dbReference type="KEGG" id="siq:DQ08_02855"/>
<evidence type="ECO:0000313" key="6">
    <source>
        <dbReference type="Proteomes" id="UP000269148"/>
    </source>
</evidence>
<evidence type="ECO:0000313" key="5">
    <source>
        <dbReference type="Proteomes" id="UP000025245"/>
    </source>
</evidence>
<feature type="transmembrane region" description="Helical" evidence="1">
    <location>
        <begin position="6"/>
        <end position="27"/>
    </location>
</feature>
<evidence type="ECO:0000313" key="3">
    <source>
        <dbReference type="EMBL" id="AHY15419.1"/>
    </source>
</evidence>
<dbReference type="EMBL" id="CP007586">
    <property type="protein sequence ID" value="AHY15419.1"/>
    <property type="molecule type" value="Genomic_DNA"/>
</dbReference>
<dbReference type="Pfam" id="PF13472">
    <property type="entry name" value="Lipase_GDSL_2"/>
    <property type="match status" value="1"/>
</dbReference>
<dbReference type="CDD" id="cd04506">
    <property type="entry name" value="SGNH_hydrolase_YpmR_like"/>
    <property type="match status" value="1"/>
</dbReference>
<dbReference type="PANTHER" id="PTHR30383">
    <property type="entry name" value="THIOESTERASE 1/PROTEASE 1/LYSOPHOSPHOLIPASE L1"/>
    <property type="match status" value="1"/>
</dbReference>
<evidence type="ECO:0000256" key="1">
    <source>
        <dbReference type="SAM" id="Phobius"/>
    </source>
</evidence>
<accession>A0A3L8GLD0</accession>
<reference evidence="4 6" key="2">
    <citation type="submission" date="2018-06" db="EMBL/GenBank/DDBJ databases">
        <title>Mutators as drivers of adaptation in pathogenic bacteria and a risk factor for host jumps and vaccine escape.</title>
        <authorList>
            <person name="Barnes A.C."/>
            <person name="Silayeva O."/>
        </authorList>
    </citation>
    <scope>NUCLEOTIDE SEQUENCE [LARGE SCALE GENOMIC DNA]</scope>
    <source>
        <strain evidence="4 6">QMA0445</strain>
    </source>
</reference>
<dbReference type="SMR" id="A0A3L8GLD0"/>
<dbReference type="Proteomes" id="UP000269148">
    <property type="component" value="Unassembled WGS sequence"/>
</dbReference>
<keyword evidence="1" id="KW-0812">Transmembrane</keyword>
<dbReference type="KEGG" id="siz:SI82_03075"/>
<dbReference type="Proteomes" id="UP000025245">
    <property type="component" value="Chromosome"/>
</dbReference>
<dbReference type="SUPFAM" id="SSF52266">
    <property type="entry name" value="SGNH hydrolase"/>
    <property type="match status" value="1"/>
</dbReference>
<evidence type="ECO:0000313" key="4">
    <source>
        <dbReference type="EMBL" id="RLU57885.1"/>
    </source>
</evidence>
<proteinExistence type="predicted"/>
<feature type="domain" description="SGNH hydrolase-type esterase" evidence="2">
    <location>
        <begin position="51"/>
        <end position="260"/>
    </location>
</feature>
<dbReference type="InterPro" id="IPR013830">
    <property type="entry name" value="SGNH_hydro"/>
</dbReference>
<sequence>MIKTLLKTSLGFLLMLAMSFFVLNLLIPESKSQVKKGDLLQHENRTFNYIAIGDSLTEGVGDSTNQGGFVPILAKNLESQYNLKVTYRNYGISGNTSNQILARMLSEDVIQEQVKQSDLMTLTVGGNDVMAVIRKNLTNLKRSSFEKASLAYQDRLRQIIDLSKKENKHLSIYILGIYNPFYLNFPEMTEMQDVIDNWNQKTKEVTQEYDKVYFVPINDQLYKGANGEEAIIEQDGSQKTVINDVLFTGDHFHPNTIGYHIMSDNVMEAIKKHEKKLNN</sequence>
<evidence type="ECO:0000259" key="2">
    <source>
        <dbReference type="Pfam" id="PF13472"/>
    </source>
</evidence>
<reference evidence="3 5" key="1">
    <citation type="journal article" date="2014" name="Genome Announc.">
        <title>Complete Genome Sequence of a Virulent Strain, Streptococcus iniae ISET0901, Isolated from Diseased Tilapia.</title>
        <authorList>
            <person name="Pridgeon J.W."/>
            <person name="Zhang D."/>
            <person name="Zhang L."/>
        </authorList>
    </citation>
    <scope>NUCLEOTIDE SEQUENCE [LARGE SCALE GENOMIC DNA]</scope>
    <source>
        <strain evidence="3 5">ISET0901</strain>
    </source>
</reference>
<dbReference type="PANTHER" id="PTHR30383:SF27">
    <property type="entry name" value="SPORE GERMINATION LIPASE LIPC"/>
    <property type="match status" value="1"/>
</dbReference>
<keyword evidence="1" id="KW-0472">Membrane</keyword>
<dbReference type="GO" id="GO:0004622">
    <property type="term" value="F:phosphatidylcholine lysophospholipase activity"/>
    <property type="evidence" value="ECO:0007669"/>
    <property type="project" value="TreeGrafter"/>
</dbReference>
<dbReference type="KEGG" id="sio:DW64_02845"/>